<dbReference type="InterPro" id="IPR027417">
    <property type="entry name" value="P-loop_NTPase"/>
</dbReference>
<comment type="subunit">
    <text evidence="10">Monomer.</text>
</comment>
<feature type="site" description="Interaction with substrate tRNA" evidence="10">
    <location>
        <position position="124"/>
    </location>
</feature>
<keyword evidence="4 10" id="KW-0808">Transferase</keyword>
<evidence type="ECO:0000256" key="8">
    <source>
        <dbReference type="ARBA" id="ARBA00022842"/>
    </source>
</evidence>
<dbReference type="PANTHER" id="PTHR11088">
    <property type="entry name" value="TRNA DIMETHYLALLYLTRANSFERASE"/>
    <property type="match status" value="1"/>
</dbReference>
<keyword evidence="7 10" id="KW-0067">ATP-binding</keyword>
<sequence>MRIDRPVFLCGPTASGKSSLAIELARRIDGEVINGDAFQLYRGAPVITAAPSPAEMAEVPHHLYAVLNPAETCDAMRYRDLALPVLEDVLSRGRTPIVTGGSGLYLKFLTHGPSPLPPGDTELRGQLDAEPLDVLVSRLTELDPVEAARTNLTNRRYVSRALEICLLAGRPCSELRDGWERRTSEIDRSLLGIFIQRERPDLHRRIELRTRQMMEGGAVEEVASLTEDAAGLGKAIGIPQIRDHLAGRTDKNTCADLIEAATRQYAKRQETWFRREQWLRPVRWEPDTPPPVERALQLLQDAQEGTGVDR</sequence>
<reference evidence="14 15" key="1">
    <citation type="submission" date="2021-06" db="EMBL/GenBank/DDBJ databases">
        <title>Complete genome of Haloferula helveola possessing various polysaccharide degrading enzymes.</title>
        <authorList>
            <person name="Takami H."/>
            <person name="Huang C."/>
            <person name="Hamasaki K."/>
        </authorList>
    </citation>
    <scope>NUCLEOTIDE SEQUENCE [LARGE SCALE GENOMIC DNA]</scope>
    <source>
        <strain evidence="14 15">CN-1</strain>
    </source>
</reference>
<evidence type="ECO:0000313" key="14">
    <source>
        <dbReference type="EMBL" id="BCX50363.1"/>
    </source>
</evidence>
<keyword evidence="6 10" id="KW-0547">Nucleotide-binding</keyword>
<dbReference type="Pfam" id="PF01715">
    <property type="entry name" value="IPPT"/>
    <property type="match status" value="1"/>
</dbReference>
<comment type="caution">
    <text evidence="10">Lacks conserved residue(s) required for the propagation of feature annotation.</text>
</comment>
<dbReference type="HAMAP" id="MF_00185">
    <property type="entry name" value="IPP_trans"/>
    <property type="match status" value="1"/>
</dbReference>
<feature type="site" description="Interaction with substrate tRNA" evidence="10">
    <location>
        <position position="102"/>
    </location>
</feature>
<evidence type="ECO:0000256" key="1">
    <source>
        <dbReference type="ARBA" id="ARBA00001946"/>
    </source>
</evidence>
<evidence type="ECO:0000256" key="13">
    <source>
        <dbReference type="RuleBase" id="RU003785"/>
    </source>
</evidence>
<dbReference type="EMBL" id="AP024702">
    <property type="protein sequence ID" value="BCX50363.1"/>
    <property type="molecule type" value="Genomic_DNA"/>
</dbReference>
<proteinExistence type="inferred from homology"/>
<dbReference type="Gene3D" id="3.40.50.300">
    <property type="entry name" value="P-loop containing nucleotide triphosphate hydrolases"/>
    <property type="match status" value="1"/>
</dbReference>
<protein>
    <recommendedName>
        <fullName evidence="10">tRNA dimethylallyltransferase</fullName>
        <ecNumber evidence="10">2.5.1.75</ecNumber>
    </recommendedName>
    <alternativeName>
        <fullName evidence="10">Dimethylallyl diphosphate:tRNA dimethylallyltransferase</fullName>
        <shortName evidence="10">DMAPP:tRNA dimethylallyltransferase</shortName>
        <shortName evidence="10">DMATase</shortName>
    </alternativeName>
    <alternativeName>
        <fullName evidence="10">Isopentenyl-diphosphate:tRNA isopentenyltransferase</fullName>
        <shortName evidence="10">IPP transferase</shortName>
        <shortName evidence="10">IPPT</shortName>
        <shortName evidence="10">IPTase</shortName>
    </alternativeName>
</protein>
<comment type="function">
    <text evidence="2 10 12">Catalyzes the transfer of a dimethylallyl group onto the adenine at position 37 in tRNAs that read codons beginning with uridine, leading to the formation of N6-(dimethylallyl)adenosine (i(6)A).</text>
</comment>
<organism evidence="14 15">
    <name type="scientific">Haloferula helveola</name>
    <dbReference type="NCBI Taxonomy" id="490095"/>
    <lineage>
        <taxon>Bacteria</taxon>
        <taxon>Pseudomonadati</taxon>
        <taxon>Verrucomicrobiota</taxon>
        <taxon>Verrucomicrobiia</taxon>
        <taxon>Verrucomicrobiales</taxon>
        <taxon>Verrucomicrobiaceae</taxon>
        <taxon>Haloferula</taxon>
    </lineage>
</organism>
<dbReference type="Proteomes" id="UP001374893">
    <property type="component" value="Chromosome"/>
</dbReference>
<accession>A0ABM7RJL8</accession>
<evidence type="ECO:0000256" key="11">
    <source>
        <dbReference type="RuleBase" id="RU003783"/>
    </source>
</evidence>
<evidence type="ECO:0000256" key="4">
    <source>
        <dbReference type="ARBA" id="ARBA00022679"/>
    </source>
</evidence>
<evidence type="ECO:0000256" key="10">
    <source>
        <dbReference type="HAMAP-Rule" id="MF_00185"/>
    </source>
</evidence>
<evidence type="ECO:0000256" key="7">
    <source>
        <dbReference type="ARBA" id="ARBA00022840"/>
    </source>
</evidence>
<comment type="catalytic activity">
    <reaction evidence="9 10 11">
        <text>adenosine(37) in tRNA + dimethylallyl diphosphate = N(6)-dimethylallyladenosine(37) in tRNA + diphosphate</text>
        <dbReference type="Rhea" id="RHEA:26482"/>
        <dbReference type="Rhea" id="RHEA-COMP:10162"/>
        <dbReference type="Rhea" id="RHEA-COMP:10375"/>
        <dbReference type="ChEBI" id="CHEBI:33019"/>
        <dbReference type="ChEBI" id="CHEBI:57623"/>
        <dbReference type="ChEBI" id="CHEBI:74411"/>
        <dbReference type="ChEBI" id="CHEBI:74415"/>
        <dbReference type="EC" id="2.5.1.75"/>
    </reaction>
</comment>
<comment type="cofactor">
    <cofactor evidence="1 10">
        <name>Mg(2+)</name>
        <dbReference type="ChEBI" id="CHEBI:18420"/>
    </cofactor>
</comment>
<evidence type="ECO:0000256" key="9">
    <source>
        <dbReference type="ARBA" id="ARBA00049563"/>
    </source>
</evidence>
<dbReference type="PANTHER" id="PTHR11088:SF60">
    <property type="entry name" value="TRNA DIMETHYLALLYLTRANSFERASE"/>
    <property type="match status" value="1"/>
</dbReference>
<evidence type="ECO:0000256" key="5">
    <source>
        <dbReference type="ARBA" id="ARBA00022694"/>
    </source>
</evidence>
<dbReference type="InterPro" id="IPR039657">
    <property type="entry name" value="Dimethylallyltransferase"/>
</dbReference>
<feature type="binding site" evidence="10">
    <location>
        <begin position="13"/>
        <end position="18"/>
    </location>
    <ligand>
        <name>substrate</name>
    </ligand>
</feature>
<keyword evidence="15" id="KW-1185">Reference proteome</keyword>
<dbReference type="GO" id="GO:0016740">
    <property type="term" value="F:transferase activity"/>
    <property type="evidence" value="ECO:0007669"/>
    <property type="project" value="UniProtKB-KW"/>
</dbReference>
<dbReference type="NCBIfam" id="TIGR00174">
    <property type="entry name" value="miaA"/>
    <property type="match status" value="1"/>
</dbReference>
<dbReference type="Gene3D" id="1.10.20.140">
    <property type="match status" value="1"/>
</dbReference>
<evidence type="ECO:0000256" key="2">
    <source>
        <dbReference type="ARBA" id="ARBA00003213"/>
    </source>
</evidence>
<keyword evidence="5 10" id="KW-0819">tRNA processing</keyword>
<evidence type="ECO:0000256" key="3">
    <source>
        <dbReference type="ARBA" id="ARBA00005842"/>
    </source>
</evidence>
<keyword evidence="8 10" id="KW-0460">Magnesium</keyword>
<dbReference type="SUPFAM" id="SSF52540">
    <property type="entry name" value="P-loop containing nucleoside triphosphate hydrolases"/>
    <property type="match status" value="2"/>
</dbReference>
<evidence type="ECO:0000256" key="6">
    <source>
        <dbReference type="ARBA" id="ARBA00022741"/>
    </source>
</evidence>
<evidence type="ECO:0000313" key="15">
    <source>
        <dbReference type="Proteomes" id="UP001374893"/>
    </source>
</evidence>
<dbReference type="EC" id="2.5.1.75" evidence="10"/>
<dbReference type="InterPro" id="IPR018022">
    <property type="entry name" value="IPT"/>
</dbReference>
<name>A0ABM7RJL8_9BACT</name>
<dbReference type="RefSeq" id="WP_338687370.1">
    <property type="nucleotide sequence ID" value="NZ_AP024702.1"/>
</dbReference>
<comment type="similarity">
    <text evidence="3 10 13">Belongs to the IPP transferase family.</text>
</comment>
<feature type="binding site" evidence="10">
    <location>
        <begin position="11"/>
        <end position="18"/>
    </location>
    <ligand>
        <name>ATP</name>
        <dbReference type="ChEBI" id="CHEBI:30616"/>
    </ligand>
</feature>
<evidence type="ECO:0000256" key="12">
    <source>
        <dbReference type="RuleBase" id="RU003784"/>
    </source>
</evidence>
<gene>
    <name evidence="10 14" type="primary">miaA</name>
    <name evidence="14" type="ORF">HAHE_42710</name>
</gene>